<keyword evidence="1" id="KW-0472">Membrane</keyword>
<gene>
    <name evidence="3" type="ORF">MNB_SV-14-1598</name>
</gene>
<protein>
    <recommendedName>
        <fullName evidence="2">MurNAc-LAA domain-containing protein</fullName>
    </recommendedName>
</protein>
<evidence type="ECO:0000259" key="2">
    <source>
        <dbReference type="Pfam" id="PF01520"/>
    </source>
</evidence>
<dbReference type="EMBL" id="FPHN01000135">
    <property type="protein sequence ID" value="SFV61936.1"/>
    <property type="molecule type" value="Genomic_DNA"/>
</dbReference>
<sequence length="199" mass="22425">MSVRAVLNWFIGGLFLIFLIAIYNGRVVNTTVFIQEGHVGRLIGNTGSVHNGIKESTWNHIVGQEVVRILEKKGIDVASSGARIPIANATIAVALHFDGSEKPCTTGASIGHNGSYASKAMARRWRREYSDFFPFKWHKDNFTEDLKDYYGFSRINASKGFLVLELGEITCDKQMDWLKPRLKQVASKIAYFIIKELKR</sequence>
<feature type="transmembrane region" description="Helical" evidence="1">
    <location>
        <begin position="6"/>
        <end position="25"/>
    </location>
</feature>
<keyword evidence="1" id="KW-0812">Transmembrane</keyword>
<dbReference type="GO" id="GO:0009253">
    <property type="term" value="P:peptidoglycan catabolic process"/>
    <property type="evidence" value="ECO:0007669"/>
    <property type="project" value="InterPro"/>
</dbReference>
<name>A0A1W1C834_9ZZZZ</name>
<accession>A0A1W1C834</accession>
<dbReference type="Gene3D" id="3.40.630.40">
    <property type="entry name" value="Zn-dependent exopeptidases"/>
    <property type="match status" value="1"/>
</dbReference>
<dbReference type="SUPFAM" id="SSF53187">
    <property type="entry name" value="Zn-dependent exopeptidases"/>
    <property type="match status" value="1"/>
</dbReference>
<evidence type="ECO:0000256" key="1">
    <source>
        <dbReference type="SAM" id="Phobius"/>
    </source>
</evidence>
<dbReference type="AlphaFoldDB" id="A0A1W1C834"/>
<feature type="domain" description="MurNAc-LAA" evidence="2">
    <location>
        <begin position="32"/>
        <end position="193"/>
    </location>
</feature>
<proteinExistence type="predicted"/>
<reference evidence="3" key="1">
    <citation type="submission" date="2016-10" db="EMBL/GenBank/DDBJ databases">
        <authorList>
            <person name="de Groot N.N."/>
        </authorList>
    </citation>
    <scope>NUCLEOTIDE SEQUENCE</scope>
</reference>
<keyword evidence="1" id="KW-1133">Transmembrane helix</keyword>
<organism evidence="3">
    <name type="scientific">hydrothermal vent metagenome</name>
    <dbReference type="NCBI Taxonomy" id="652676"/>
    <lineage>
        <taxon>unclassified sequences</taxon>
        <taxon>metagenomes</taxon>
        <taxon>ecological metagenomes</taxon>
    </lineage>
</organism>
<dbReference type="Pfam" id="PF01520">
    <property type="entry name" value="Amidase_3"/>
    <property type="match status" value="1"/>
</dbReference>
<dbReference type="InterPro" id="IPR002508">
    <property type="entry name" value="MurNAc-LAA_cat"/>
</dbReference>
<evidence type="ECO:0000313" key="3">
    <source>
        <dbReference type="EMBL" id="SFV61936.1"/>
    </source>
</evidence>
<dbReference type="GO" id="GO:0008745">
    <property type="term" value="F:N-acetylmuramoyl-L-alanine amidase activity"/>
    <property type="evidence" value="ECO:0007669"/>
    <property type="project" value="InterPro"/>
</dbReference>